<keyword evidence="4 7" id="KW-0812">Transmembrane</keyword>
<dbReference type="HAMAP" id="MF_01350">
    <property type="entry name" value="NDH1_NuoH"/>
    <property type="match status" value="1"/>
</dbReference>
<sequence length="298" mass="32660">MVSSLISLVLTMALMLVSVAFFIVLERKGLGVFQLRHGPNKPSLKGFVQAVADGVKLVSKGLVVPGKANFGLFVMSPIILFVLSFSLWLIFPSMSPGVYLKFGILFFISVSACNVFGLILAGWSSNSTYSMLGAMRAVAQSISYEVVMTTLLLCPLLFIPSFDLKKVSDGVGLLAVGLELFFLWFVSILAETNRAPFDFVEGESELVAGYHVEMGGFLFALIALSEYGSMVFMSVVSVSLFFGKVGPFLMSVLAVLISMGFVLVRATLPRYRYDMLMDFCWKGVLPMSLCLFMMCLIY</sequence>
<dbReference type="PROSITE" id="PS00667">
    <property type="entry name" value="COMPLEX1_ND1_1"/>
    <property type="match status" value="1"/>
</dbReference>
<proteinExistence type="inferred from homology"/>
<dbReference type="CTD" id="4535"/>
<dbReference type="GO" id="GO:0003954">
    <property type="term" value="F:NADH dehydrogenase activity"/>
    <property type="evidence" value="ECO:0007669"/>
    <property type="project" value="TreeGrafter"/>
</dbReference>
<gene>
    <name evidence="10" type="primary">ND1</name>
</gene>
<dbReference type="EC" id="7.1.1.2" evidence="8"/>
<name>T2HGL0_FULMU</name>
<feature type="transmembrane region" description="Helical" evidence="9">
    <location>
        <begin position="171"/>
        <end position="190"/>
    </location>
</feature>
<feature type="transmembrane region" description="Helical" evidence="9">
    <location>
        <begin position="217"/>
        <end position="242"/>
    </location>
</feature>
<evidence type="ECO:0000256" key="4">
    <source>
        <dbReference type="ARBA" id="ARBA00022692"/>
    </source>
</evidence>
<comment type="subcellular location">
    <subcellularLocation>
        <location evidence="1">Membrane</location>
        <topology evidence="1">Multi-pass membrane protein</topology>
    </subcellularLocation>
    <subcellularLocation>
        <location evidence="7">Mitochondrion inner membrane</location>
        <topology evidence="7">Multi-pass membrane protein</topology>
    </subcellularLocation>
</comment>
<dbReference type="AlphaFoldDB" id="T2HGL0"/>
<evidence type="ECO:0000256" key="7">
    <source>
        <dbReference type="RuleBase" id="RU000471"/>
    </source>
</evidence>
<dbReference type="GO" id="GO:0009060">
    <property type="term" value="P:aerobic respiration"/>
    <property type="evidence" value="ECO:0007669"/>
    <property type="project" value="TreeGrafter"/>
</dbReference>
<evidence type="ECO:0000256" key="2">
    <source>
        <dbReference type="ARBA" id="ARBA00010535"/>
    </source>
</evidence>
<feature type="transmembrane region" description="Helical" evidence="9">
    <location>
        <begin position="6"/>
        <end position="25"/>
    </location>
</feature>
<dbReference type="GO" id="GO:0008137">
    <property type="term" value="F:NADH dehydrogenase (ubiquinone) activity"/>
    <property type="evidence" value="ECO:0007669"/>
    <property type="project" value="UniProtKB-EC"/>
</dbReference>
<dbReference type="GO" id="GO:0005743">
    <property type="term" value="C:mitochondrial inner membrane"/>
    <property type="evidence" value="ECO:0007669"/>
    <property type="project" value="UniProtKB-SubCell"/>
</dbReference>
<organism evidence="10">
    <name type="scientific">Fulvia mutica</name>
    <name type="common">Egg cockle</name>
    <dbReference type="NCBI Taxonomy" id="80828"/>
    <lineage>
        <taxon>Eukaryota</taxon>
        <taxon>Metazoa</taxon>
        <taxon>Spiralia</taxon>
        <taxon>Lophotrochozoa</taxon>
        <taxon>Mollusca</taxon>
        <taxon>Bivalvia</taxon>
        <taxon>Autobranchia</taxon>
        <taxon>Heteroconchia</taxon>
        <taxon>Euheterodonta</taxon>
        <taxon>Imparidentia</taxon>
        <taxon>Neoheterodontei</taxon>
        <taxon>Cardiida</taxon>
        <taxon>Cardioidea</taxon>
        <taxon>Cardiidae</taxon>
        <taxon>Cardiinae</taxon>
        <taxon>Fulvia</taxon>
    </lineage>
</organism>
<evidence type="ECO:0000256" key="8">
    <source>
        <dbReference type="RuleBase" id="RU000473"/>
    </source>
</evidence>
<evidence type="ECO:0000256" key="5">
    <source>
        <dbReference type="ARBA" id="ARBA00022989"/>
    </source>
</evidence>
<feature type="transmembrane region" description="Helical" evidence="9">
    <location>
        <begin position="97"/>
        <end position="121"/>
    </location>
</feature>
<evidence type="ECO:0000256" key="6">
    <source>
        <dbReference type="ARBA" id="ARBA00023136"/>
    </source>
</evidence>
<dbReference type="PROSITE" id="PS00668">
    <property type="entry name" value="COMPLEX1_ND1_2"/>
    <property type="match status" value="1"/>
</dbReference>
<dbReference type="RefSeq" id="YP_008475612.1">
    <property type="nucleotide sequence ID" value="NC_022194.1"/>
</dbReference>
<dbReference type="PANTHER" id="PTHR11432">
    <property type="entry name" value="NADH DEHYDROGENASE SUBUNIT 1"/>
    <property type="match status" value="1"/>
</dbReference>
<keyword evidence="8 10" id="KW-0496">Mitochondrion</keyword>
<dbReference type="InterPro" id="IPR018086">
    <property type="entry name" value="NADH_UbQ_OxRdtase_su1_CS"/>
</dbReference>
<protein>
    <recommendedName>
        <fullName evidence="3 8">NADH-ubiquinone oxidoreductase chain 1</fullName>
        <ecNumber evidence="8">7.1.1.2</ecNumber>
    </recommendedName>
</protein>
<dbReference type="PANTHER" id="PTHR11432:SF3">
    <property type="entry name" value="NADH-UBIQUINONE OXIDOREDUCTASE CHAIN 1"/>
    <property type="match status" value="1"/>
</dbReference>
<evidence type="ECO:0000256" key="1">
    <source>
        <dbReference type="ARBA" id="ARBA00004141"/>
    </source>
</evidence>
<dbReference type="Pfam" id="PF00146">
    <property type="entry name" value="NADHdh"/>
    <property type="match status" value="1"/>
</dbReference>
<keyword evidence="8" id="KW-0830">Ubiquinone</keyword>
<reference evidence="10" key="1">
    <citation type="journal article" date="2013" name="Fish. Sci.">
        <title>Complete mitochondrial genome sequence of Japanese cockle Fulvia mutica (Cardiidae).</title>
        <authorList>
            <person name="Imanishi Y."/>
            <person name="Tanaka M."/>
            <person name="Fujiwara M."/>
        </authorList>
    </citation>
    <scope>NUCLEOTIDE SEQUENCE</scope>
    <source>
        <strain evidence="10">Yellow</strain>
        <tissue evidence="10">Adductor muscle</tissue>
    </source>
</reference>
<comment type="catalytic activity">
    <reaction evidence="8">
        <text>a ubiquinone + NADH + 5 H(+)(in) = a ubiquinol + NAD(+) + 4 H(+)(out)</text>
        <dbReference type="Rhea" id="RHEA:29091"/>
        <dbReference type="Rhea" id="RHEA-COMP:9565"/>
        <dbReference type="Rhea" id="RHEA-COMP:9566"/>
        <dbReference type="ChEBI" id="CHEBI:15378"/>
        <dbReference type="ChEBI" id="CHEBI:16389"/>
        <dbReference type="ChEBI" id="CHEBI:17976"/>
        <dbReference type="ChEBI" id="CHEBI:57540"/>
        <dbReference type="ChEBI" id="CHEBI:57945"/>
        <dbReference type="EC" id="7.1.1.2"/>
    </reaction>
</comment>
<keyword evidence="5 9" id="KW-1133">Transmembrane helix</keyword>
<keyword evidence="7" id="KW-0520">NAD</keyword>
<feature type="transmembrane region" description="Helical" evidence="9">
    <location>
        <begin position="248"/>
        <end position="267"/>
    </location>
</feature>
<dbReference type="GeneID" id="16695729"/>
<feature type="transmembrane region" description="Helical" evidence="9">
    <location>
        <begin position="142"/>
        <end position="159"/>
    </location>
</feature>
<comment type="similarity">
    <text evidence="2 7">Belongs to the complex I subunit 1 family.</text>
</comment>
<accession>T2HGL0</accession>
<evidence type="ECO:0000313" key="10">
    <source>
        <dbReference type="EMBL" id="BAN79057.1"/>
    </source>
</evidence>
<evidence type="ECO:0000256" key="9">
    <source>
        <dbReference type="SAM" id="Phobius"/>
    </source>
</evidence>
<geneLocation type="mitochondrion" evidence="10"/>
<dbReference type="EMBL" id="AB809077">
    <property type="protein sequence ID" value="BAN79057.1"/>
    <property type="molecule type" value="Genomic_DNA"/>
</dbReference>
<dbReference type="InterPro" id="IPR001694">
    <property type="entry name" value="NADH_UbQ_OxRdtase_su1/FPO"/>
</dbReference>
<keyword evidence="6 9" id="KW-0472">Membrane</keyword>
<feature type="transmembrane region" description="Helical" evidence="9">
    <location>
        <begin position="70"/>
        <end position="91"/>
    </location>
</feature>
<evidence type="ECO:0000256" key="3">
    <source>
        <dbReference type="ARBA" id="ARBA00021009"/>
    </source>
</evidence>